<dbReference type="Proteomes" id="UP000215215">
    <property type="component" value="Unassembled WGS sequence"/>
</dbReference>
<name>A0A235BU99_UNCW3</name>
<organism evidence="2 3">
    <name type="scientific">candidate division WOR-3 bacterium JGI_Cruoil_03_44_89</name>
    <dbReference type="NCBI Taxonomy" id="1973748"/>
    <lineage>
        <taxon>Bacteria</taxon>
        <taxon>Bacteria division WOR-3</taxon>
    </lineage>
</organism>
<gene>
    <name evidence="2" type="ORF">CH333_06475</name>
</gene>
<accession>A0A235BU99</accession>
<feature type="transmembrane region" description="Helical" evidence="1">
    <location>
        <begin position="6"/>
        <end position="28"/>
    </location>
</feature>
<keyword evidence="1" id="KW-1133">Transmembrane helix</keyword>
<evidence type="ECO:0000256" key="1">
    <source>
        <dbReference type="SAM" id="Phobius"/>
    </source>
</evidence>
<keyword evidence="1" id="KW-0812">Transmembrane</keyword>
<proteinExistence type="predicted"/>
<evidence type="ECO:0000313" key="3">
    <source>
        <dbReference type="Proteomes" id="UP000215215"/>
    </source>
</evidence>
<comment type="caution">
    <text evidence="2">The sequence shown here is derived from an EMBL/GenBank/DDBJ whole genome shotgun (WGS) entry which is preliminary data.</text>
</comment>
<dbReference type="EMBL" id="NOZQ01000141">
    <property type="protein sequence ID" value="OYD15135.1"/>
    <property type="molecule type" value="Genomic_DNA"/>
</dbReference>
<keyword evidence="1" id="KW-0472">Membrane</keyword>
<reference evidence="2 3" key="1">
    <citation type="submission" date="2017-07" db="EMBL/GenBank/DDBJ databases">
        <title>Recovery of genomes from metagenomes via a dereplication, aggregation, and scoring strategy.</title>
        <authorList>
            <person name="Sieber C.M."/>
            <person name="Probst A.J."/>
            <person name="Sharrar A."/>
            <person name="Thomas B.C."/>
            <person name="Hess M."/>
            <person name="Tringe S.G."/>
            <person name="Banfield J.F."/>
        </authorList>
    </citation>
    <scope>NUCLEOTIDE SEQUENCE [LARGE SCALE GENOMIC DNA]</scope>
    <source>
        <strain evidence="2">JGI_Cruoil_03_44_89</strain>
    </source>
</reference>
<dbReference type="AlphaFoldDB" id="A0A235BU99"/>
<sequence length="69" mass="7727">MRMVTGNHWSLAWAASAVILLITFWWGLPQSLRPLQHLKEHNAVLSKVTGVIEKRVEPGNILIANEGIN</sequence>
<evidence type="ECO:0000313" key="2">
    <source>
        <dbReference type="EMBL" id="OYD15135.1"/>
    </source>
</evidence>
<protein>
    <submittedName>
        <fullName evidence="2">Uncharacterized protein</fullName>
    </submittedName>
</protein>